<evidence type="ECO:0000313" key="2">
    <source>
        <dbReference type="RefSeq" id="XP_075103637.1"/>
    </source>
</evidence>
<dbReference type="Proteomes" id="UP000790787">
    <property type="component" value="Chromosome 24"/>
</dbReference>
<gene>
    <name evidence="2" type="primary">LOC142178211</name>
</gene>
<reference evidence="2" key="2">
    <citation type="submission" date="2025-08" db="UniProtKB">
        <authorList>
            <consortium name="RefSeq"/>
        </authorList>
    </citation>
    <scope>IDENTIFICATION</scope>
    <source>
        <tissue evidence="2">Leaf</tissue>
    </source>
</reference>
<proteinExistence type="predicted"/>
<keyword evidence="1" id="KW-1185">Reference proteome</keyword>
<name>A0AC58U2C3_TOBAC</name>
<accession>A0AC58U2C3</accession>
<sequence>MGQIENLLSERTPGTLPSDTEKNPKETIKVISLRSGKALTGSEVKARPEVISKHIERPEEKVSEEQNNQSSGAQKEIEESRHMSAPPFPQKMKREKLDKCFGKFLELLKQLYVNIPFKDVLTQMPDYAKFLKEILSSKRKLEETTLVKLNTHCNAILQNRIPQKCVDLGSFTIPCSLGNETFDKALCDSGASINLLPLSIFRKLEGTHEQKLVELLKKHRKAMRWSVTDIQGISPAISMNKILLEENSKPVVQPQHKLNKNLVEWISPVQVVPKKGGMTVVKHEDNEVILTRIVTGWKTCIDYRMLNDATRKDHFPLPFIDQMPKKVAGHGCYCFLVEIREEFPDEQIFAIAAVSKRPPWYADIANVLASGWLPHYLSCDQRRKLQGEVKGYFWNDPFLFKLCGNGVIRRCVREGEMASVLSHCHDGAAGGHYGRNSKTENVMEAGFFWPTLYKDASAYVAACDKCQRAGNISKRDEMTNDARVVCAFLRKNIFTDFGTPRVIISDNGSHFVNKQFAALLTNASHKDWSVKLEEALWAYRTAFKTTIGTSPFKLVYGKSYHLPVEIEHKAYWPIRMLNLDLSLAGDTGGGLVSLWRQTI</sequence>
<dbReference type="RefSeq" id="XP_075103637.1">
    <property type="nucleotide sequence ID" value="XM_075247536.1"/>
</dbReference>
<reference evidence="1" key="1">
    <citation type="journal article" date="2014" name="Nat. Commun.">
        <title>The tobacco genome sequence and its comparison with those of tomato and potato.</title>
        <authorList>
            <person name="Sierro N."/>
            <person name="Battey J.N."/>
            <person name="Ouadi S."/>
            <person name="Bakaher N."/>
            <person name="Bovet L."/>
            <person name="Willig A."/>
            <person name="Goepfert S."/>
            <person name="Peitsch M.C."/>
            <person name="Ivanov N.V."/>
        </authorList>
    </citation>
    <scope>NUCLEOTIDE SEQUENCE [LARGE SCALE GENOMIC DNA]</scope>
</reference>
<protein>
    <submittedName>
        <fullName evidence="2">Uncharacterized protein LOC142178211</fullName>
    </submittedName>
</protein>
<organism evidence="1 2">
    <name type="scientific">Nicotiana tabacum</name>
    <name type="common">Common tobacco</name>
    <dbReference type="NCBI Taxonomy" id="4097"/>
    <lineage>
        <taxon>Eukaryota</taxon>
        <taxon>Viridiplantae</taxon>
        <taxon>Streptophyta</taxon>
        <taxon>Embryophyta</taxon>
        <taxon>Tracheophyta</taxon>
        <taxon>Spermatophyta</taxon>
        <taxon>Magnoliopsida</taxon>
        <taxon>eudicotyledons</taxon>
        <taxon>Gunneridae</taxon>
        <taxon>Pentapetalae</taxon>
        <taxon>asterids</taxon>
        <taxon>lamiids</taxon>
        <taxon>Solanales</taxon>
        <taxon>Solanaceae</taxon>
        <taxon>Nicotianoideae</taxon>
        <taxon>Nicotianeae</taxon>
        <taxon>Nicotiana</taxon>
    </lineage>
</organism>
<evidence type="ECO:0000313" key="1">
    <source>
        <dbReference type="Proteomes" id="UP000790787"/>
    </source>
</evidence>